<keyword evidence="3" id="KW-1185">Reference proteome</keyword>
<dbReference type="EMBL" id="QURH01000168">
    <property type="protein sequence ID" value="RFU42033.1"/>
    <property type="molecule type" value="Genomic_DNA"/>
</dbReference>
<dbReference type="GO" id="GO:0009231">
    <property type="term" value="P:riboflavin biosynthetic process"/>
    <property type="evidence" value="ECO:0007669"/>
    <property type="project" value="InterPro"/>
</dbReference>
<sequence length="201" mass="21771">MGIVYTEMSVSLDGYIAGPGESGFDRLFRWYENGDVVWETASPGLTFRLTEVSAAELRERLANTRAFLVGRRLFDITNGWEGRHPFDVPVVVLTHEVPKDWPHLGTAPFTFVTEGGVEAAVATAKRIADGGDVGVNGGTIATQCLDAGLLDEVGMALVPVMLGGGVPYFGELENGPLDLEGPIRSVQGKDVTHLRYRVRRP</sequence>
<dbReference type="Pfam" id="PF01872">
    <property type="entry name" value="RibD_C"/>
    <property type="match status" value="1"/>
</dbReference>
<protein>
    <submittedName>
        <fullName evidence="2">Deaminase</fullName>
    </submittedName>
</protein>
<name>A0A372JPT5_9ACTN</name>
<proteinExistence type="predicted"/>
<dbReference type="AlphaFoldDB" id="A0A372JPT5"/>
<evidence type="ECO:0000313" key="2">
    <source>
        <dbReference type="EMBL" id="RFU42033.1"/>
    </source>
</evidence>
<gene>
    <name evidence="2" type="ORF">DZF91_08750</name>
</gene>
<feature type="domain" description="Bacterial bifunctional deaminase-reductase C-terminal" evidence="1">
    <location>
        <begin position="5"/>
        <end position="173"/>
    </location>
</feature>
<dbReference type="Gene3D" id="3.40.430.10">
    <property type="entry name" value="Dihydrofolate Reductase, subunit A"/>
    <property type="match status" value="1"/>
</dbReference>
<dbReference type="GO" id="GO:0008703">
    <property type="term" value="F:5-amino-6-(5-phosphoribosylamino)uracil reductase activity"/>
    <property type="evidence" value="ECO:0007669"/>
    <property type="project" value="InterPro"/>
</dbReference>
<evidence type="ECO:0000313" key="3">
    <source>
        <dbReference type="Proteomes" id="UP000261811"/>
    </source>
</evidence>
<dbReference type="Proteomes" id="UP000261811">
    <property type="component" value="Unassembled WGS sequence"/>
</dbReference>
<dbReference type="InterPro" id="IPR002734">
    <property type="entry name" value="RibDG_C"/>
</dbReference>
<dbReference type="SUPFAM" id="SSF53597">
    <property type="entry name" value="Dihydrofolate reductase-like"/>
    <property type="match status" value="1"/>
</dbReference>
<comment type="caution">
    <text evidence="2">The sequence shown here is derived from an EMBL/GenBank/DDBJ whole genome shotgun (WGS) entry which is preliminary data.</text>
</comment>
<dbReference type="RefSeq" id="WP_117356972.1">
    <property type="nucleotide sequence ID" value="NZ_QURH01000168.1"/>
</dbReference>
<evidence type="ECO:0000259" key="1">
    <source>
        <dbReference type="Pfam" id="PF01872"/>
    </source>
</evidence>
<dbReference type="OrthoDB" id="2313602at2"/>
<dbReference type="InterPro" id="IPR024072">
    <property type="entry name" value="DHFR-like_dom_sf"/>
</dbReference>
<accession>A0A372JPT5</accession>
<organism evidence="2 3">
    <name type="scientific">Actinomadura logoneensis</name>
    <dbReference type="NCBI Taxonomy" id="2293572"/>
    <lineage>
        <taxon>Bacteria</taxon>
        <taxon>Bacillati</taxon>
        <taxon>Actinomycetota</taxon>
        <taxon>Actinomycetes</taxon>
        <taxon>Streptosporangiales</taxon>
        <taxon>Thermomonosporaceae</taxon>
        <taxon>Actinomadura</taxon>
    </lineage>
</organism>
<reference evidence="2 3" key="1">
    <citation type="submission" date="2018-08" db="EMBL/GenBank/DDBJ databases">
        <title>Actinomadura jelena sp. nov., a novel Actinomycete isolated from soil in Chad.</title>
        <authorList>
            <person name="Shi L."/>
        </authorList>
    </citation>
    <scope>NUCLEOTIDE SEQUENCE [LARGE SCALE GENOMIC DNA]</scope>
    <source>
        <strain evidence="2 3">NEAU-G17</strain>
    </source>
</reference>